<dbReference type="AlphaFoldDB" id="A0A929PXA4"/>
<proteinExistence type="predicted"/>
<evidence type="ECO:0000256" key="1">
    <source>
        <dbReference type="ARBA" id="ARBA00022630"/>
    </source>
</evidence>
<dbReference type="PRINTS" id="PR00368">
    <property type="entry name" value="FADPNR"/>
</dbReference>
<dbReference type="RefSeq" id="WP_194111378.1">
    <property type="nucleotide sequence ID" value="NZ_JADFFL010000003.1"/>
</dbReference>
<dbReference type="SUPFAM" id="SSF51905">
    <property type="entry name" value="FAD/NAD(P)-binding domain"/>
    <property type="match status" value="1"/>
</dbReference>
<dbReference type="Pfam" id="PF07992">
    <property type="entry name" value="Pyr_redox_2"/>
    <property type="match status" value="1"/>
</dbReference>
<dbReference type="EMBL" id="JADFFL010000003">
    <property type="protein sequence ID" value="MBE9662195.1"/>
    <property type="molecule type" value="Genomic_DNA"/>
</dbReference>
<organism evidence="4 5">
    <name type="scientific">Mucilaginibacter myungsuensis</name>
    <dbReference type="NCBI Taxonomy" id="649104"/>
    <lineage>
        <taxon>Bacteria</taxon>
        <taxon>Pseudomonadati</taxon>
        <taxon>Bacteroidota</taxon>
        <taxon>Sphingobacteriia</taxon>
        <taxon>Sphingobacteriales</taxon>
        <taxon>Sphingobacteriaceae</taxon>
        <taxon>Mucilaginibacter</taxon>
    </lineage>
</organism>
<evidence type="ECO:0000256" key="2">
    <source>
        <dbReference type="ARBA" id="ARBA00023002"/>
    </source>
</evidence>
<keyword evidence="1" id="KW-0285">Flavoprotein</keyword>
<keyword evidence="2" id="KW-0560">Oxidoreductase</keyword>
<reference evidence="4" key="1">
    <citation type="submission" date="2020-10" db="EMBL/GenBank/DDBJ databases">
        <title>Mucilaginibacter mali sp. nov., isolated from rhizosphere soil of apple orchard.</title>
        <authorList>
            <person name="Lee J.-S."/>
            <person name="Kim H.S."/>
            <person name="Kim J.-S."/>
        </authorList>
    </citation>
    <scope>NUCLEOTIDE SEQUENCE</scope>
    <source>
        <strain evidence="4">KCTC 22746</strain>
    </source>
</reference>
<dbReference type="PANTHER" id="PTHR48105">
    <property type="entry name" value="THIOREDOXIN REDUCTASE 1-RELATED-RELATED"/>
    <property type="match status" value="1"/>
</dbReference>
<dbReference type="Gene3D" id="3.50.50.60">
    <property type="entry name" value="FAD/NAD(P)-binding domain"/>
    <property type="match status" value="2"/>
</dbReference>
<dbReference type="InterPro" id="IPR023753">
    <property type="entry name" value="FAD/NAD-binding_dom"/>
</dbReference>
<dbReference type="GO" id="GO:0016491">
    <property type="term" value="F:oxidoreductase activity"/>
    <property type="evidence" value="ECO:0007669"/>
    <property type="project" value="UniProtKB-KW"/>
</dbReference>
<accession>A0A929PXA4</accession>
<name>A0A929PXA4_9SPHI</name>
<evidence type="ECO:0000313" key="5">
    <source>
        <dbReference type="Proteomes" id="UP000622475"/>
    </source>
</evidence>
<dbReference type="InterPro" id="IPR036188">
    <property type="entry name" value="FAD/NAD-bd_sf"/>
</dbReference>
<comment type="caution">
    <text evidence="4">The sequence shown here is derived from an EMBL/GenBank/DDBJ whole genome shotgun (WGS) entry which is preliminary data.</text>
</comment>
<dbReference type="InterPro" id="IPR050097">
    <property type="entry name" value="Ferredoxin-NADP_redctase_2"/>
</dbReference>
<keyword evidence="5" id="KW-1185">Reference proteome</keyword>
<evidence type="ECO:0000259" key="3">
    <source>
        <dbReference type="Pfam" id="PF07992"/>
    </source>
</evidence>
<feature type="domain" description="FAD/NAD(P)-binding" evidence="3">
    <location>
        <begin position="6"/>
        <end position="283"/>
    </location>
</feature>
<protein>
    <submittedName>
        <fullName evidence="4">NAD(P)/FAD-dependent oxidoreductase</fullName>
    </submittedName>
</protein>
<sequence length="299" mass="32432">MKTEQYDVIIIGGSYAGLSAAMALGRSLQKVLIIDGGQPCNRQTPASHNFITHDGETPAAIAQKAKEEVLAYPTVQWLDGFVQQVSGSNLNFMVTTDIETFSAKKILFATGVKDLMPDIAGFAECWGISAIHCPYCHGYEYRDAPTGILINGDMSFDFGKFIQHWTKSLTIFTNGPHGMTGEIYQQITARGIKVIETELTKISHQDGYINAVHLANGDKIKLEALYARLPFDGSKLPQQIGCTITDDGYLAVDEFKATNIPGVFAAGDNTTRMRSVAYAVGAGSVAGAMINHQLIQETE</sequence>
<gene>
    <name evidence="4" type="ORF">IRJ16_09895</name>
</gene>
<dbReference type="Proteomes" id="UP000622475">
    <property type="component" value="Unassembled WGS sequence"/>
</dbReference>
<evidence type="ECO:0000313" key="4">
    <source>
        <dbReference type="EMBL" id="MBE9662195.1"/>
    </source>
</evidence>
<dbReference type="PRINTS" id="PR00469">
    <property type="entry name" value="PNDRDTASEII"/>
</dbReference>